<keyword evidence="1" id="KW-0472">Membrane</keyword>
<evidence type="ECO:0000313" key="2">
    <source>
        <dbReference type="EMBL" id="ABO55030.1"/>
    </source>
</evidence>
<gene>
    <name evidence="2" type="ordered locus">Bcep1808_2028</name>
</gene>
<name>A4JFH7_BURVG</name>
<sequence>MNTNANTQTINAQSSKAVSGEELEQRAKSFVGLWATVSLAGLLTFPIINLVLGMFMVAGKFGAILVVSRNRLKDIGILLLAALAAVVAMFATMFAIETHFAGLAFLADFGFNCLLINRVWLGALGHAPTRLG</sequence>
<feature type="transmembrane region" description="Helical" evidence="1">
    <location>
        <begin position="31"/>
        <end position="55"/>
    </location>
</feature>
<dbReference type="AlphaFoldDB" id="A4JFH7"/>
<keyword evidence="1" id="KW-0812">Transmembrane</keyword>
<evidence type="ECO:0000313" key="3">
    <source>
        <dbReference type="Proteomes" id="UP000002287"/>
    </source>
</evidence>
<dbReference type="HOGENOM" id="CLU_1913178_0_0_4"/>
<keyword evidence="1" id="KW-1133">Transmembrane helix</keyword>
<dbReference type="Proteomes" id="UP000002287">
    <property type="component" value="Chromosome 1"/>
</dbReference>
<proteinExistence type="predicted"/>
<protein>
    <submittedName>
        <fullName evidence="2">Uncharacterized protein</fullName>
    </submittedName>
</protein>
<dbReference type="KEGG" id="bvi:Bcep1808_2028"/>
<accession>A4JFH7</accession>
<evidence type="ECO:0000256" key="1">
    <source>
        <dbReference type="SAM" id="Phobius"/>
    </source>
</evidence>
<feature type="transmembrane region" description="Helical" evidence="1">
    <location>
        <begin position="75"/>
        <end position="96"/>
    </location>
</feature>
<dbReference type="EMBL" id="CP000614">
    <property type="protein sequence ID" value="ABO55030.1"/>
    <property type="molecule type" value="Genomic_DNA"/>
</dbReference>
<feature type="transmembrane region" description="Helical" evidence="1">
    <location>
        <begin position="102"/>
        <end position="121"/>
    </location>
</feature>
<reference evidence="3" key="1">
    <citation type="submission" date="2007-03" db="EMBL/GenBank/DDBJ databases">
        <title>Complete sequence of chromosome 1 of Burkholderia vietnamiensis G4.</title>
        <authorList>
            <consortium name="US DOE Joint Genome Institute"/>
            <person name="Copeland A."/>
            <person name="Lucas S."/>
            <person name="Lapidus A."/>
            <person name="Barry K."/>
            <person name="Detter J.C."/>
            <person name="Glavina del Rio T."/>
            <person name="Hammon N."/>
            <person name="Israni S."/>
            <person name="Dalin E."/>
            <person name="Tice H."/>
            <person name="Pitluck S."/>
            <person name="Chain P."/>
            <person name="Malfatti S."/>
            <person name="Shin M."/>
            <person name="Vergez L."/>
            <person name="Schmutz J."/>
            <person name="Larimer F."/>
            <person name="Land M."/>
            <person name="Hauser L."/>
            <person name="Kyrpides N."/>
            <person name="Tiedje J."/>
            <person name="Richardson P."/>
        </authorList>
    </citation>
    <scope>NUCLEOTIDE SEQUENCE [LARGE SCALE GENOMIC DNA]</scope>
    <source>
        <strain evidence="3">G4 / LMG 22486</strain>
    </source>
</reference>
<organism evidence="2 3">
    <name type="scientific">Burkholderia vietnamiensis (strain G4 / LMG 22486)</name>
    <name type="common">Burkholderia cepacia (strain R1808)</name>
    <dbReference type="NCBI Taxonomy" id="269482"/>
    <lineage>
        <taxon>Bacteria</taxon>
        <taxon>Pseudomonadati</taxon>
        <taxon>Pseudomonadota</taxon>
        <taxon>Betaproteobacteria</taxon>
        <taxon>Burkholderiales</taxon>
        <taxon>Burkholderiaceae</taxon>
        <taxon>Burkholderia</taxon>
        <taxon>Burkholderia cepacia complex</taxon>
    </lineage>
</organism>